<dbReference type="AlphaFoldDB" id="A0A936Z0B0"/>
<evidence type="ECO:0000256" key="2">
    <source>
        <dbReference type="SAM" id="MobiDB-lite"/>
    </source>
</evidence>
<evidence type="ECO:0000313" key="7">
    <source>
        <dbReference type="Proteomes" id="UP000599109"/>
    </source>
</evidence>
<comment type="caution">
    <text evidence="6">The sequence shown here is derived from an EMBL/GenBank/DDBJ whole genome shotgun (WGS) entry which is preliminary data.</text>
</comment>
<proteinExistence type="predicted"/>
<dbReference type="SUPFAM" id="SSF48695">
    <property type="entry name" value="Multiheme cytochromes"/>
    <property type="match status" value="1"/>
</dbReference>
<dbReference type="Gene3D" id="1.10.1130.10">
    <property type="entry name" value="Flavocytochrome C3, Chain A"/>
    <property type="match status" value="1"/>
</dbReference>
<dbReference type="InterPro" id="IPR010177">
    <property type="entry name" value="Paired_CXXCH_1"/>
</dbReference>
<gene>
    <name evidence="6" type="ORF">JJ685_08505</name>
</gene>
<evidence type="ECO:0000256" key="3">
    <source>
        <dbReference type="SAM" id="Phobius"/>
    </source>
</evidence>
<dbReference type="CDD" id="cd08168">
    <property type="entry name" value="Cytochrom_C3"/>
    <property type="match status" value="1"/>
</dbReference>
<feature type="chain" id="PRO_5037381144" description="Doubled CXXCH motif domain-containing protein" evidence="4">
    <location>
        <begin position="31"/>
        <end position="438"/>
    </location>
</feature>
<dbReference type="Pfam" id="PF09699">
    <property type="entry name" value="Paired_CXXCH_1"/>
    <property type="match status" value="1"/>
</dbReference>
<keyword evidence="3" id="KW-0472">Membrane</keyword>
<dbReference type="RefSeq" id="WP_201673827.1">
    <property type="nucleotide sequence ID" value="NZ_JAEQNE010000002.1"/>
</dbReference>
<sequence>MTSSQRSRLAASWATALALALTLVSGPALAADPKDATLSREDQACLECHAKPGLRKTLANGETLPLYIAPQPFAESRHAREGCEGCHSQIDTATHGKPGNEQKLASKRSHAVESMETCRDCHQKTMKKYDDSVHWALVKTGSAKAPLCADCHNPHATKSTKEANAADDALCRQCHEKVTQAFTASVHGTDGENLECKDCHRTHDVKAATVGDHLRGQCLSCHKETAATHASWLPNAGRHLEAVSCAACHAPNATRRVDLRIHEARGEKAAEKVGVPQFVQFTSSASGKGGLDGRALWSLLQDLSRGNGDDSRTFVRGRLEVQTGVEAHSLAAKGKALKDCATCHRKGAAAFQSVTVSMIGADGRPLRQGASQGILNSVESIGSVAGFYAIGGTRIKLLDALLVMALAGGVLLPGAHLAMKVISARRRKAADQRTSDSD</sequence>
<dbReference type="EMBL" id="JAEQNE010000002">
    <property type="protein sequence ID" value="MBL0391177.1"/>
    <property type="molecule type" value="Genomic_DNA"/>
</dbReference>
<keyword evidence="3" id="KW-0812">Transmembrane</keyword>
<feature type="domain" description="Doubled CXXCH motif" evidence="5">
    <location>
        <begin position="148"/>
        <end position="178"/>
    </location>
</feature>
<feature type="region of interest" description="Disordered" evidence="2">
    <location>
        <begin position="90"/>
        <end position="109"/>
    </location>
</feature>
<feature type="signal peptide" evidence="4">
    <location>
        <begin position="1"/>
        <end position="30"/>
    </location>
</feature>
<evidence type="ECO:0000256" key="4">
    <source>
        <dbReference type="SAM" id="SignalP"/>
    </source>
</evidence>
<name>A0A936Z0B0_9BURK</name>
<dbReference type="Proteomes" id="UP000599109">
    <property type="component" value="Unassembled WGS sequence"/>
</dbReference>
<evidence type="ECO:0000259" key="5">
    <source>
        <dbReference type="Pfam" id="PF09699"/>
    </source>
</evidence>
<dbReference type="InterPro" id="IPR036280">
    <property type="entry name" value="Multihaem_cyt_sf"/>
</dbReference>
<keyword evidence="1 4" id="KW-0732">Signal</keyword>
<keyword evidence="3" id="KW-1133">Transmembrane helix</keyword>
<evidence type="ECO:0000313" key="6">
    <source>
        <dbReference type="EMBL" id="MBL0391177.1"/>
    </source>
</evidence>
<evidence type="ECO:0000256" key="1">
    <source>
        <dbReference type="ARBA" id="ARBA00022729"/>
    </source>
</evidence>
<dbReference type="PANTHER" id="PTHR35038">
    <property type="entry name" value="DISSIMILATORY SULFITE REDUCTASE SIRA"/>
    <property type="match status" value="1"/>
</dbReference>
<keyword evidence="7" id="KW-1185">Reference proteome</keyword>
<feature type="transmembrane region" description="Helical" evidence="3">
    <location>
        <begin position="400"/>
        <end position="419"/>
    </location>
</feature>
<protein>
    <recommendedName>
        <fullName evidence="5">Doubled CXXCH motif domain-containing protein</fullName>
    </recommendedName>
</protein>
<accession>A0A936Z0B0</accession>
<reference evidence="6 7" key="1">
    <citation type="journal article" date="2017" name="Int. J. Syst. Evol. Microbiol.">
        <title>Ramlibacter monticola sp. nov., isolated from forest soil.</title>
        <authorList>
            <person name="Chaudhary D.K."/>
            <person name="Kim J."/>
        </authorList>
    </citation>
    <scope>NUCLEOTIDE SEQUENCE [LARGE SCALE GENOMIC DNA]</scope>
    <source>
        <strain evidence="6 7">KACC 19175</strain>
    </source>
</reference>
<organism evidence="6 7">
    <name type="scientific">Ramlibacter monticola</name>
    <dbReference type="NCBI Taxonomy" id="1926872"/>
    <lineage>
        <taxon>Bacteria</taxon>
        <taxon>Pseudomonadati</taxon>
        <taxon>Pseudomonadota</taxon>
        <taxon>Betaproteobacteria</taxon>
        <taxon>Burkholderiales</taxon>
        <taxon>Comamonadaceae</taxon>
        <taxon>Ramlibacter</taxon>
    </lineage>
</organism>
<dbReference type="Gene3D" id="3.90.10.10">
    <property type="entry name" value="Cytochrome C3"/>
    <property type="match status" value="1"/>
</dbReference>
<dbReference type="InterPro" id="IPR051829">
    <property type="entry name" value="Multiheme_Cytochr_ET"/>
</dbReference>